<evidence type="ECO:0000256" key="8">
    <source>
        <dbReference type="ARBA" id="ARBA00022801"/>
    </source>
</evidence>
<dbReference type="Proteomes" id="UP000320314">
    <property type="component" value="Unassembled WGS sequence"/>
</dbReference>
<keyword evidence="7 16" id="KW-0732">Signal</keyword>
<dbReference type="GO" id="GO:0071555">
    <property type="term" value="P:cell wall organization"/>
    <property type="evidence" value="ECO:0007669"/>
    <property type="project" value="UniProtKB-KW"/>
</dbReference>
<comment type="similarity">
    <text evidence="3 15">Belongs to the peptidase S11 family.</text>
</comment>
<dbReference type="UniPathway" id="UPA00219"/>
<feature type="signal peptide" evidence="16">
    <location>
        <begin position="1"/>
        <end position="27"/>
    </location>
</feature>
<comment type="pathway">
    <text evidence="2">Cell wall biogenesis; peptidoglycan biosynthesis.</text>
</comment>
<evidence type="ECO:0000256" key="4">
    <source>
        <dbReference type="ARBA" id="ARBA00012448"/>
    </source>
</evidence>
<dbReference type="InterPro" id="IPR015956">
    <property type="entry name" value="Peniciliin-bd_prot_C_sf"/>
</dbReference>
<evidence type="ECO:0000256" key="15">
    <source>
        <dbReference type="RuleBase" id="RU004016"/>
    </source>
</evidence>
<evidence type="ECO:0000256" key="2">
    <source>
        <dbReference type="ARBA" id="ARBA00004752"/>
    </source>
</evidence>
<dbReference type="PANTHER" id="PTHR21581:SF6">
    <property type="entry name" value="TRAFFICKING PROTEIN PARTICLE COMPLEX SUBUNIT 12"/>
    <property type="match status" value="1"/>
</dbReference>
<evidence type="ECO:0000313" key="19">
    <source>
        <dbReference type="Proteomes" id="UP000320314"/>
    </source>
</evidence>
<feature type="active site" evidence="13">
    <location>
        <position position="126"/>
    </location>
</feature>
<dbReference type="AlphaFoldDB" id="A0A506UDX6"/>
<dbReference type="Pfam" id="PF07943">
    <property type="entry name" value="PBP5_C"/>
    <property type="match status" value="1"/>
</dbReference>
<protein>
    <recommendedName>
        <fullName evidence="4">serine-type D-Ala-D-Ala carboxypeptidase</fullName>
        <ecNumber evidence="4">3.4.16.4</ecNumber>
    </recommendedName>
</protein>
<evidence type="ECO:0000256" key="3">
    <source>
        <dbReference type="ARBA" id="ARBA00007164"/>
    </source>
</evidence>
<feature type="active site" description="Acyl-ester intermediate" evidence="13">
    <location>
        <position position="64"/>
    </location>
</feature>
<evidence type="ECO:0000256" key="9">
    <source>
        <dbReference type="ARBA" id="ARBA00022960"/>
    </source>
</evidence>
<evidence type="ECO:0000256" key="1">
    <source>
        <dbReference type="ARBA" id="ARBA00003217"/>
    </source>
</evidence>
<comment type="catalytic activity">
    <reaction evidence="12">
        <text>Preferential cleavage: (Ac)2-L-Lys-D-Ala-|-D-Ala. Also transpeptidation of peptidyl-alanyl moieties that are N-acyl substituents of D-alanine.</text>
        <dbReference type="EC" id="3.4.16.4"/>
    </reaction>
</comment>
<evidence type="ECO:0000256" key="12">
    <source>
        <dbReference type="ARBA" id="ARBA00034000"/>
    </source>
</evidence>
<dbReference type="SUPFAM" id="SSF69189">
    <property type="entry name" value="Penicillin-binding protein associated domain"/>
    <property type="match status" value="1"/>
</dbReference>
<dbReference type="SMART" id="SM00936">
    <property type="entry name" value="PBP5_C"/>
    <property type="match status" value="1"/>
</dbReference>
<sequence>MQKWVSRAAGLAVAVAMACAAMAPARAQLFETRAKQAYLMDGETGTVLFSKNADRLVPPASLAKLMTVDVVFHALKSGRLKMDDTFQVSENAWRQGGASSGGSTMFAKVHSTIPLKDLIQGIIVQSANDACIVVAEGMAGSEANFARVMTNRARKIGLKKSTFDNATGLPDPKTRVTMHELALLARHIHDTYPEYYHIFGEESFTWNDIRQRNRNPLVHENIGVDGLKTGHTENAGYGIVASMQRNDRRLYLAMTGMDSERERAEESRKLLEWGMRSFEKHSLFAKNDVVGKVSVYGGTQSSLPVTANKPVSIFLPITDPDRLRAQIDYDWPLKAPVEKGAKVGTLKIFLGDTLSQQTPVYAAAAMDKGPLYKRAFDAFEELTLSQF</sequence>
<dbReference type="InterPro" id="IPR001967">
    <property type="entry name" value="Peptidase_S11_N"/>
</dbReference>
<feature type="active site" description="Acyl-ester intermediate" evidence="13">
    <location>
        <position position="61"/>
    </location>
</feature>
<dbReference type="InterPro" id="IPR018044">
    <property type="entry name" value="Peptidase_S11"/>
</dbReference>
<evidence type="ECO:0000256" key="6">
    <source>
        <dbReference type="ARBA" id="ARBA00022670"/>
    </source>
</evidence>
<dbReference type="InterPro" id="IPR012338">
    <property type="entry name" value="Beta-lactam/transpept-like"/>
</dbReference>
<dbReference type="PROSITE" id="PS51257">
    <property type="entry name" value="PROKAR_LIPOPROTEIN"/>
    <property type="match status" value="1"/>
</dbReference>
<evidence type="ECO:0000259" key="17">
    <source>
        <dbReference type="SMART" id="SM00936"/>
    </source>
</evidence>
<evidence type="ECO:0000256" key="14">
    <source>
        <dbReference type="PIRSR" id="PIRSR618044-2"/>
    </source>
</evidence>
<evidence type="ECO:0000256" key="11">
    <source>
        <dbReference type="ARBA" id="ARBA00023316"/>
    </source>
</evidence>
<keyword evidence="10" id="KW-0573">Peptidoglycan synthesis</keyword>
<evidence type="ECO:0000256" key="5">
    <source>
        <dbReference type="ARBA" id="ARBA00022645"/>
    </source>
</evidence>
<accession>A0A506UDX6</accession>
<keyword evidence="19" id="KW-1185">Reference proteome</keyword>
<dbReference type="OrthoDB" id="9795979at2"/>
<reference evidence="18 19" key="1">
    <citation type="submission" date="2019-06" db="EMBL/GenBank/DDBJ databases">
        <authorList>
            <person name="Li M."/>
        </authorList>
    </citation>
    <scope>NUCLEOTIDE SEQUENCE [LARGE SCALE GENOMIC DNA]</scope>
    <source>
        <strain evidence="18 19">BGMRC6574</strain>
    </source>
</reference>
<evidence type="ECO:0000313" key="18">
    <source>
        <dbReference type="EMBL" id="TPW31331.1"/>
    </source>
</evidence>
<feature type="domain" description="Peptidase S11 D-Ala-D-Ala carboxypeptidase A C-terminal" evidence="17">
    <location>
        <begin position="278"/>
        <end position="368"/>
    </location>
</feature>
<evidence type="ECO:0000256" key="10">
    <source>
        <dbReference type="ARBA" id="ARBA00022984"/>
    </source>
</evidence>
<evidence type="ECO:0000256" key="7">
    <source>
        <dbReference type="ARBA" id="ARBA00022729"/>
    </source>
</evidence>
<keyword evidence="11" id="KW-0961">Cell wall biogenesis/degradation</keyword>
<dbReference type="PANTHER" id="PTHR21581">
    <property type="entry name" value="D-ALANYL-D-ALANINE CARBOXYPEPTIDASE"/>
    <property type="match status" value="1"/>
</dbReference>
<keyword evidence="5 18" id="KW-0121">Carboxypeptidase</keyword>
<dbReference type="GO" id="GO:0009252">
    <property type="term" value="P:peptidoglycan biosynthetic process"/>
    <property type="evidence" value="ECO:0007669"/>
    <property type="project" value="UniProtKB-UniPathway"/>
</dbReference>
<comment type="function">
    <text evidence="1">Removes C-terminal D-alanyl residues from sugar-peptide cell wall precursors.</text>
</comment>
<dbReference type="SUPFAM" id="SSF56601">
    <property type="entry name" value="beta-lactamase/transpeptidase-like"/>
    <property type="match status" value="1"/>
</dbReference>
<keyword evidence="9" id="KW-0133">Cell shape</keyword>
<gene>
    <name evidence="18" type="ORF">FJU11_03825</name>
</gene>
<dbReference type="GO" id="GO:0008360">
    <property type="term" value="P:regulation of cell shape"/>
    <property type="evidence" value="ECO:0007669"/>
    <property type="project" value="UniProtKB-KW"/>
</dbReference>
<feature type="binding site" evidence="14">
    <location>
        <position position="228"/>
    </location>
    <ligand>
        <name>substrate</name>
    </ligand>
</feature>
<keyword evidence="8" id="KW-0378">Hydrolase</keyword>
<dbReference type="GO" id="GO:0009002">
    <property type="term" value="F:serine-type D-Ala-D-Ala carboxypeptidase activity"/>
    <property type="evidence" value="ECO:0007669"/>
    <property type="project" value="UniProtKB-EC"/>
</dbReference>
<dbReference type="InterPro" id="IPR037167">
    <property type="entry name" value="Peptidase_S11_C_sf"/>
</dbReference>
<dbReference type="Gene3D" id="3.40.710.10">
    <property type="entry name" value="DD-peptidase/beta-lactamase superfamily"/>
    <property type="match status" value="1"/>
</dbReference>
<dbReference type="Pfam" id="PF00768">
    <property type="entry name" value="Peptidase_S11"/>
    <property type="match status" value="1"/>
</dbReference>
<dbReference type="EC" id="3.4.16.4" evidence="4"/>
<organism evidence="18 19">
    <name type="scientific">Pararhizobium mangrovi</name>
    <dbReference type="NCBI Taxonomy" id="2590452"/>
    <lineage>
        <taxon>Bacteria</taxon>
        <taxon>Pseudomonadati</taxon>
        <taxon>Pseudomonadota</taxon>
        <taxon>Alphaproteobacteria</taxon>
        <taxon>Hyphomicrobiales</taxon>
        <taxon>Rhizobiaceae</taxon>
        <taxon>Rhizobium/Agrobacterium group</taxon>
        <taxon>Pararhizobium</taxon>
    </lineage>
</organism>
<evidence type="ECO:0000256" key="13">
    <source>
        <dbReference type="PIRSR" id="PIRSR618044-1"/>
    </source>
</evidence>
<proteinExistence type="inferred from homology"/>
<dbReference type="GO" id="GO:0006508">
    <property type="term" value="P:proteolysis"/>
    <property type="evidence" value="ECO:0007669"/>
    <property type="project" value="UniProtKB-KW"/>
</dbReference>
<evidence type="ECO:0000256" key="16">
    <source>
        <dbReference type="SAM" id="SignalP"/>
    </source>
</evidence>
<name>A0A506UDX6_9HYPH</name>
<dbReference type="EMBL" id="VHLH01000004">
    <property type="protein sequence ID" value="TPW31331.1"/>
    <property type="molecule type" value="Genomic_DNA"/>
</dbReference>
<comment type="caution">
    <text evidence="18">The sequence shown here is derived from an EMBL/GenBank/DDBJ whole genome shotgun (WGS) entry which is preliminary data.</text>
</comment>
<dbReference type="PRINTS" id="PR00725">
    <property type="entry name" value="DADACBPTASE1"/>
</dbReference>
<dbReference type="InterPro" id="IPR012907">
    <property type="entry name" value="Peptidase_S11_C"/>
</dbReference>
<keyword evidence="6" id="KW-0645">Protease</keyword>
<dbReference type="Gene3D" id="2.60.410.10">
    <property type="entry name" value="D-Ala-D-Ala carboxypeptidase, C-terminal domain"/>
    <property type="match status" value="1"/>
</dbReference>
<feature type="chain" id="PRO_5021361434" description="serine-type D-Ala-D-Ala carboxypeptidase" evidence="16">
    <location>
        <begin position="28"/>
        <end position="387"/>
    </location>
</feature>